<reference evidence="7" key="1">
    <citation type="submission" date="2019-12" db="EMBL/GenBank/DDBJ databases">
        <title>Actinomadura physcomitrii sp. nov., a novel actinomycete isolated from moss [Physcomitrium sphaericum (Ludw) Fuernr].</title>
        <authorList>
            <person name="Zhuang X."/>
        </authorList>
    </citation>
    <scope>NUCLEOTIDE SEQUENCE [LARGE SCALE GENOMIC DNA]</scope>
    <source>
        <strain evidence="7">LD22</strain>
    </source>
</reference>
<dbReference type="GO" id="GO:0006352">
    <property type="term" value="P:DNA-templated transcription initiation"/>
    <property type="evidence" value="ECO:0007669"/>
    <property type="project" value="InterPro"/>
</dbReference>
<evidence type="ECO:0000256" key="1">
    <source>
        <dbReference type="ARBA" id="ARBA00010641"/>
    </source>
</evidence>
<dbReference type="InterPro" id="IPR013324">
    <property type="entry name" value="RNA_pol_sigma_r3/r4-like"/>
</dbReference>
<dbReference type="CDD" id="cd06171">
    <property type="entry name" value="Sigma70_r4"/>
    <property type="match status" value="1"/>
</dbReference>
<comment type="caution">
    <text evidence="7">The sequence shown here is derived from an EMBL/GenBank/DDBJ whole genome shotgun (WGS) entry which is preliminary data.</text>
</comment>
<dbReference type="PANTHER" id="PTHR43133:SF25">
    <property type="entry name" value="RNA POLYMERASE SIGMA FACTOR RFAY-RELATED"/>
    <property type="match status" value="1"/>
</dbReference>
<dbReference type="InterPro" id="IPR036388">
    <property type="entry name" value="WH-like_DNA-bd_sf"/>
</dbReference>
<keyword evidence="4" id="KW-0804">Transcription</keyword>
<dbReference type="InterPro" id="IPR014284">
    <property type="entry name" value="RNA_pol_sigma-70_dom"/>
</dbReference>
<dbReference type="InterPro" id="IPR039425">
    <property type="entry name" value="RNA_pol_sigma-70-like"/>
</dbReference>
<organism evidence="7 8">
    <name type="scientific">Actinomadura physcomitrii</name>
    <dbReference type="NCBI Taxonomy" id="2650748"/>
    <lineage>
        <taxon>Bacteria</taxon>
        <taxon>Bacillati</taxon>
        <taxon>Actinomycetota</taxon>
        <taxon>Actinomycetes</taxon>
        <taxon>Streptosporangiales</taxon>
        <taxon>Thermomonosporaceae</taxon>
        <taxon>Actinomadura</taxon>
    </lineage>
</organism>
<dbReference type="GO" id="GO:0003677">
    <property type="term" value="F:DNA binding"/>
    <property type="evidence" value="ECO:0007669"/>
    <property type="project" value="InterPro"/>
</dbReference>
<dbReference type="Pfam" id="PF04542">
    <property type="entry name" value="Sigma70_r2"/>
    <property type="match status" value="1"/>
</dbReference>
<dbReference type="SUPFAM" id="SSF88946">
    <property type="entry name" value="Sigma2 domain of RNA polymerase sigma factors"/>
    <property type="match status" value="1"/>
</dbReference>
<dbReference type="NCBIfam" id="TIGR02937">
    <property type="entry name" value="sigma70-ECF"/>
    <property type="match status" value="1"/>
</dbReference>
<evidence type="ECO:0000259" key="5">
    <source>
        <dbReference type="Pfam" id="PF04542"/>
    </source>
</evidence>
<feature type="domain" description="RNA polymerase sigma factor 70 region 4 type 2" evidence="6">
    <location>
        <begin position="106"/>
        <end position="157"/>
    </location>
</feature>
<dbReference type="Gene3D" id="1.10.10.10">
    <property type="entry name" value="Winged helix-like DNA-binding domain superfamily/Winged helix DNA-binding domain"/>
    <property type="match status" value="1"/>
</dbReference>
<dbReference type="AlphaFoldDB" id="A0A6I4MD68"/>
<proteinExistence type="inferred from homology"/>
<comment type="similarity">
    <text evidence="1">Belongs to the sigma-70 factor family. ECF subfamily.</text>
</comment>
<keyword evidence="8" id="KW-1185">Reference proteome</keyword>
<dbReference type="SUPFAM" id="SSF88659">
    <property type="entry name" value="Sigma3 and sigma4 domains of RNA polymerase sigma factors"/>
    <property type="match status" value="1"/>
</dbReference>
<dbReference type="Pfam" id="PF08281">
    <property type="entry name" value="Sigma70_r4_2"/>
    <property type="match status" value="1"/>
</dbReference>
<dbReference type="Gene3D" id="1.10.1740.10">
    <property type="match status" value="1"/>
</dbReference>
<dbReference type="GO" id="GO:0016987">
    <property type="term" value="F:sigma factor activity"/>
    <property type="evidence" value="ECO:0007669"/>
    <property type="project" value="UniProtKB-KW"/>
</dbReference>
<evidence type="ECO:0000256" key="3">
    <source>
        <dbReference type="ARBA" id="ARBA00023082"/>
    </source>
</evidence>
<keyword evidence="3" id="KW-0731">Sigma factor</keyword>
<dbReference type="InterPro" id="IPR007627">
    <property type="entry name" value="RNA_pol_sigma70_r2"/>
</dbReference>
<evidence type="ECO:0000256" key="4">
    <source>
        <dbReference type="ARBA" id="ARBA00023163"/>
    </source>
</evidence>
<gene>
    <name evidence="7" type="ORF">F8568_016465</name>
</gene>
<dbReference type="InterPro" id="IPR013325">
    <property type="entry name" value="RNA_pol_sigma_r2"/>
</dbReference>
<name>A0A6I4MD68_9ACTN</name>
<dbReference type="Proteomes" id="UP000462055">
    <property type="component" value="Unassembled WGS sequence"/>
</dbReference>
<evidence type="ECO:0000313" key="8">
    <source>
        <dbReference type="Proteomes" id="UP000462055"/>
    </source>
</evidence>
<evidence type="ECO:0000256" key="2">
    <source>
        <dbReference type="ARBA" id="ARBA00023015"/>
    </source>
</evidence>
<protein>
    <submittedName>
        <fullName evidence="7">Sigma-70 family RNA polymerase sigma factor</fullName>
    </submittedName>
</protein>
<dbReference type="EMBL" id="WBMS02000011">
    <property type="protein sequence ID" value="MWA01937.1"/>
    <property type="molecule type" value="Genomic_DNA"/>
</dbReference>
<dbReference type="InterPro" id="IPR013249">
    <property type="entry name" value="RNA_pol_sigma70_r4_t2"/>
</dbReference>
<keyword evidence="2" id="KW-0805">Transcription regulation</keyword>
<feature type="domain" description="RNA polymerase sigma-70 region 2" evidence="5">
    <location>
        <begin position="11"/>
        <end position="76"/>
    </location>
</feature>
<sequence>MDDRKARFEALYRETYEPILGYVLRRCPSADDAADLVSEVFTVAWRRLDDVPTGDRARLWLYGAARRVVAKYWSNEATRRRRTASLHPQLRDEIAATVTDFTDVSAIAQAFRQLTENERELLRLVAWEGLDHAAIATVLGCSKGAVRVRLHRARARLSRLLHATGFDATPVTVKGDR</sequence>
<evidence type="ECO:0000259" key="6">
    <source>
        <dbReference type="Pfam" id="PF08281"/>
    </source>
</evidence>
<dbReference type="PANTHER" id="PTHR43133">
    <property type="entry name" value="RNA POLYMERASE ECF-TYPE SIGMA FACTO"/>
    <property type="match status" value="1"/>
</dbReference>
<evidence type="ECO:0000313" key="7">
    <source>
        <dbReference type="EMBL" id="MWA01937.1"/>
    </source>
</evidence>
<accession>A0A6I4MD68</accession>